<dbReference type="Gene3D" id="3.40.50.1240">
    <property type="entry name" value="Phosphoglycerate mutase-like"/>
    <property type="match status" value="1"/>
</dbReference>
<dbReference type="GO" id="GO:0005886">
    <property type="term" value="C:plasma membrane"/>
    <property type="evidence" value="ECO:0007669"/>
    <property type="project" value="UniProtKB-SubCell"/>
</dbReference>
<dbReference type="PANTHER" id="PTHR20963:SF8">
    <property type="entry name" value="MULTIPLE INOSITOL POLYPHOSPHATE PHOSPHATASE 1"/>
    <property type="match status" value="1"/>
</dbReference>
<evidence type="ECO:0000256" key="15">
    <source>
        <dbReference type="ARBA" id="ARBA00043832"/>
    </source>
</evidence>
<dbReference type="InterPro" id="IPR000560">
    <property type="entry name" value="His_Pase_clade-2"/>
</dbReference>
<dbReference type="EMBL" id="AJWJ01000026">
    <property type="protein sequence ID" value="KAF2077539.1"/>
    <property type="molecule type" value="Genomic_DNA"/>
</dbReference>
<dbReference type="AlphaFoldDB" id="A0A8J4Q2C1"/>
<dbReference type="GO" id="GO:0052745">
    <property type="term" value="F:inositol phosphate phosphatase activity"/>
    <property type="evidence" value="ECO:0007669"/>
    <property type="project" value="TreeGrafter"/>
</dbReference>
<evidence type="ECO:0000256" key="10">
    <source>
        <dbReference type="ARBA" id="ARBA00023180"/>
    </source>
</evidence>
<sequence>MCKLVLSLLIVCLLVNINLGESLNYKCVHKQYSKHLSSYTPYWSYIQRSNERSPSSNGSNNSGVCELVHMNFLGRHGNRYPDAEVIKIFKTMALDFKPFKSQIYQEHQWIFDYSPPYDMEESSNLIPKGMEELYGIGKRIKCRFSDYFKPYHPNRFEILSTTKSRCGRSGSSFSFGLFQGTGELGNERYQPVFINSNDQAKSLRFYKSCGTYLKMLENGTINTNEQTLWKNQNYPAIAEQISQRLGIFGKWTPSIDLVDNMFLACAYELAISNKKDGWCSLFSYEDIQIWEYSQDLSLYWLSGYGNPVNYKQSAILFKEIYKTLDSFTHSNITKRPPQGYTTLRFAHHETIIPLLSLLGLYKDENPLLANSSSLERESRLFRTSIISPYATNLGFYLYDCGKNEFKIRLEHNEIPILIPGCNDILCEYSIFKKMFQDVLNFNWSTFCGN</sequence>
<evidence type="ECO:0000256" key="3">
    <source>
        <dbReference type="ARBA" id="ARBA00012976"/>
    </source>
</evidence>
<dbReference type="CDD" id="cd07061">
    <property type="entry name" value="HP_HAP_like"/>
    <property type="match status" value="1"/>
</dbReference>
<evidence type="ECO:0000256" key="11">
    <source>
        <dbReference type="ARBA" id="ARBA00031642"/>
    </source>
</evidence>
<evidence type="ECO:0000256" key="7">
    <source>
        <dbReference type="ARBA" id="ARBA00022729"/>
    </source>
</evidence>
<dbReference type="InterPro" id="IPR016274">
    <property type="entry name" value="Histidine_acid_Pase_euk"/>
</dbReference>
<dbReference type="PANTHER" id="PTHR20963">
    <property type="entry name" value="MULTIPLE INOSITOL POLYPHOSPHATE PHOSPHATASE-RELATED"/>
    <property type="match status" value="1"/>
</dbReference>
<comment type="catalytic activity">
    <reaction evidence="14">
        <text>1D-myo-inositol hexakisphosphate + H2O = 1D-myo-inositol 1,2,4,5,6-pentakisphosphate + phosphate</text>
        <dbReference type="Rhea" id="RHEA:16989"/>
        <dbReference type="ChEBI" id="CHEBI:15377"/>
        <dbReference type="ChEBI" id="CHEBI:43474"/>
        <dbReference type="ChEBI" id="CHEBI:57798"/>
        <dbReference type="ChEBI" id="CHEBI:58130"/>
        <dbReference type="EC" id="3.1.3.62"/>
    </reaction>
    <physiologicalReaction direction="left-to-right" evidence="14">
        <dbReference type="Rhea" id="RHEA:16990"/>
    </physiologicalReaction>
</comment>
<evidence type="ECO:0000256" key="2">
    <source>
        <dbReference type="ARBA" id="ARBA00008422"/>
    </source>
</evidence>
<dbReference type="GO" id="GO:0034417">
    <property type="term" value="F:bisphosphoglycerate 3-phosphatase activity"/>
    <property type="evidence" value="ECO:0007669"/>
    <property type="project" value="UniProtKB-EC"/>
</dbReference>
<evidence type="ECO:0000313" key="18">
    <source>
        <dbReference type="EMBL" id="KAF2077539.1"/>
    </source>
</evidence>
<dbReference type="Proteomes" id="UP000695562">
    <property type="component" value="Unassembled WGS sequence"/>
</dbReference>
<gene>
    <name evidence="18" type="ORF">CYY_001157</name>
</gene>
<dbReference type="GO" id="GO:0003993">
    <property type="term" value="F:acid phosphatase activity"/>
    <property type="evidence" value="ECO:0007669"/>
    <property type="project" value="TreeGrafter"/>
</dbReference>
<keyword evidence="16" id="KW-1015">Disulfide bond</keyword>
<keyword evidence="6" id="KW-1003">Cell membrane</keyword>
<keyword evidence="9" id="KW-0472">Membrane</keyword>
<name>A0A8J4Q2C1_9MYCE</name>
<comment type="similarity">
    <text evidence="2">Belongs to the histidine acid phosphatase family. MINPP1 subfamily.</text>
</comment>
<evidence type="ECO:0000256" key="12">
    <source>
        <dbReference type="ARBA" id="ARBA00043668"/>
    </source>
</evidence>
<organism evidence="18 19">
    <name type="scientific">Polysphondylium violaceum</name>
    <dbReference type="NCBI Taxonomy" id="133409"/>
    <lineage>
        <taxon>Eukaryota</taxon>
        <taxon>Amoebozoa</taxon>
        <taxon>Evosea</taxon>
        <taxon>Eumycetozoa</taxon>
        <taxon>Dictyostelia</taxon>
        <taxon>Dictyosteliales</taxon>
        <taxon>Dictyosteliaceae</taxon>
        <taxon>Polysphondylium</taxon>
    </lineage>
</organism>
<dbReference type="SUPFAM" id="SSF53254">
    <property type="entry name" value="Phosphoglycerate mutase-like"/>
    <property type="match status" value="1"/>
</dbReference>
<dbReference type="InterPro" id="IPR033379">
    <property type="entry name" value="Acid_Pase_AS"/>
</dbReference>
<evidence type="ECO:0000256" key="17">
    <source>
        <dbReference type="SAM" id="SignalP"/>
    </source>
</evidence>
<evidence type="ECO:0000256" key="14">
    <source>
        <dbReference type="ARBA" id="ARBA00043691"/>
    </source>
</evidence>
<dbReference type="EC" id="3.1.3.62" evidence="4"/>
<feature type="signal peptide" evidence="17">
    <location>
        <begin position="1"/>
        <end position="20"/>
    </location>
</feature>
<dbReference type="Pfam" id="PF00328">
    <property type="entry name" value="His_Phos_2"/>
    <property type="match status" value="1"/>
</dbReference>
<evidence type="ECO:0000256" key="1">
    <source>
        <dbReference type="ARBA" id="ARBA00004236"/>
    </source>
</evidence>
<evidence type="ECO:0000256" key="5">
    <source>
        <dbReference type="ARBA" id="ARBA00018097"/>
    </source>
</evidence>
<proteinExistence type="inferred from homology"/>
<evidence type="ECO:0000313" key="19">
    <source>
        <dbReference type="Proteomes" id="UP000695562"/>
    </source>
</evidence>
<accession>A0A8J4Q2C1</accession>
<keyword evidence="7 17" id="KW-0732">Signal</keyword>
<dbReference type="InterPro" id="IPR029033">
    <property type="entry name" value="His_PPase_superfam"/>
</dbReference>
<comment type="subcellular location">
    <subcellularLocation>
        <location evidence="1">Cell membrane</location>
    </subcellularLocation>
</comment>
<evidence type="ECO:0000256" key="16">
    <source>
        <dbReference type="PIRSR" id="PIRSR000894-2"/>
    </source>
</evidence>
<dbReference type="EC" id="3.1.3.80" evidence="3"/>
<dbReference type="PIRSF" id="PIRSF000894">
    <property type="entry name" value="Acid_phosphatase"/>
    <property type="match status" value="1"/>
</dbReference>
<protein>
    <recommendedName>
        <fullName evidence="5">Multiple inositol polyphosphate phosphatase 1</fullName>
        <ecNumber evidence="4">3.1.3.62</ecNumber>
        <ecNumber evidence="3">3.1.3.80</ecNumber>
    </recommendedName>
    <alternativeName>
        <fullName evidence="11">2,3-bisphosphoglycerate 3-phosphatase</fullName>
    </alternativeName>
</protein>
<comment type="catalytic activity">
    <reaction evidence="13">
        <text>1D-myo-inositol 1,2,4,5,6-pentakisphosphate + H2O = 1D-myo-inositol 1,2,5,6-tetrakisphosphate + phosphate</text>
        <dbReference type="Rhea" id="RHEA:77115"/>
        <dbReference type="ChEBI" id="CHEBI:15377"/>
        <dbReference type="ChEBI" id="CHEBI:43474"/>
        <dbReference type="ChEBI" id="CHEBI:57798"/>
        <dbReference type="ChEBI" id="CHEBI:195535"/>
        <dbReference type="EC" id="3.1.3.62"/>
    </reaction>
    <physiologicalReaction direction="left-to-right" evidence="13">
        <dbReference type="Rhea" id="RHEA:77116"/>
    </physiologicalReaction>
</comment>
<dbReference type="OrthoDB" id="6509975at2759"/>
<keyword evidence="10" id="KW-0325">Glycoprotein</keyword>
<dbReference type="PROSITE" id="PS00616">
    <property type="entry name" value="HIS_ACID_PHOSPHAT_1"/>
    <property type="match status" value="1"/>
</dbReference>
<keyword evidence="8" id="KW-0378">Hydrolase</keyword>
<comment type="caution">
    <text evidence="18">The sequence shown here is derived from an EMBL/GenBank/DDBJ whole genome shotgun (WGS) entry which is preliminary data.</text>
</comment>
<feature type="disulfide bond" evidence="16">
    <location>
        <begin position="65"/>
        <end position="400"/>
    </location>
</feature>
<comment type="catalytic activity">
    <reaction evidence="12">
        <text>1D-myo-inositol 1,2,5,6-tetrakisphosphate + H2O = 1D-myo-inositol 1,2,6-trisphosphate + phosphate</text>
        <dbReference type="Rhea" id="RHEA:77119"/>
        <dbReference type="ChEBI" id="CHEBI:15377"/>
        <dbReference type="ChEBI" id="CHEBI:43474"/>
        <dbReference type="ChEBI" id="CHEBI:195535"/>
        <dbReference type="ChEBI" id="CHEBI:195537"/>
        <dbReference type="EC" id="3.1.3.62"/>
    </reaction>
    <physiologicalReaction direction="left-to-right" evidence="12">
        <dbReference type="Rhea" id="RHEA:77120"/>
    </physiologicalReaction>
</comment>
<evidence type="ECO:0000256" key="9">
    <source>
        <dbReference type="ARBA" id="ARBA00023136"/>
    </source>
</evidence>
<comment type="catalytic activity">
    <reaction evidence="15">
        <text>(2R)-2,3-bisphosphoglycerate + H2O = (2R)-2-phosphoglycerate + phosphate</text>
        <dbReference type="Rhea" id="RHEA:27381"/>
        <dbReference type="ChEBI" id="CHEBI:15377"/>
        <dbReference type="ChEBI" id="CHEBI:43474"/>
        <dbReference type="ChEBI" id="CHEBI:58248"/>
        <dbReference type="ChEBI" id="CHEBI:58289"/>
        <dbReference type="EC" id="3.1.3.80"/>
    </reaction>
    <physiologicalReaction direction="left-to-right" evidence="15">
        <dbReference type="Rhea" id="RHEA:27382"/>
    </physiologicalReaction>
</comment>
<evidence type="ECO:0000256" key="8">
    <source>
        <dbReference type="ARBA" id="ARBA00022801"/>
    </source>
</evidence>
<feature type="disulfide bond" evidence="16">
    <location>
        <begin position="265"/>
        <end position="279"/>
    </location>
</feature>
<evidence type="ECO:0000256" key="6">
    <source>
        <dbReference type="ARBA" id="ARBA00022475"/>
    </source>
</evidence>
<feature type="disulfide bond" evidence="16">
    <location>
        <begin position="421"/>
        <end position="426"/>
    </location>
</feature>
<evidence type="ECO:0000256" key="13">
    <source>
        <dbReference type="ARBA" id="ARBA00043671"/>
    </source>
</evidence>
<feature type="chain" id="PRO_5035314857" description="Multiple inositol polyphosphate phosphatase 1" evidence="17">
    <location>
        <begin position="21"/>
        <end position="449"/>
    </location>
</feature>
<reference evidence="18" key="1">
    <citation type="submission" date="2020-01" db="EMBL/GenBank/DDBJ databases">
        <title>Development of genomics and gene disruption for Polysphondylium violaceum indicates a role for the polyketide synthase stlB in stalk morphogenesis.</title>
        <authorList>
            <person name="Narita B."/>
            <person name="Kawabe Y."/>
            <person name="Kin K."/>
            <person name="Saito T."/>
            <person name="Gibbs R."/>
            <person name="Kuspa A."/>
            <person name="Muzny D."/>
            <person name="Queller D."/>
            <person name="Richards S."/>
            <person name="Strassman J."/>
            <person name="Sucgang R."/>
            <person name="Worley K."/>
            <person name="Schaap P."/>
        </authorList>
    </citation>
    <scope>NUCLEOTIDE SEQUENCE</scope>
    <source>
        <strain evidence="18">QSvi11</strain>
    </source>
</reference>
<evidence type="ECO:0000256" key="4">
    <source>
        <dbReference type="ARBA" id="ARBA00013040"/>
    </source>
</evidence>
<keyword evidence="19" id="KW-1185">Reference proteome</keyword>